<reference evidence="2 3" key="1">
    <citation type="journal article" date="2006" name="Science">
        <title>The genome of black cottonwood, Populus trichocarpa (Torr. &amp; Gray).</title>
        <authorList>
            <person name="Tuskan G.A."/>
            <person name="Difazio S."/>
            <person name="Jansson S."/>
            <person name="Bohlmann J."/>
            <person name="Grigoriev I."/>
            <person name="Hellsten U."/>
            <person name="Putnam N."/>
            <person name="Ralph S."/>
            <person name="Rombauts S."/>
            <person name="Salamov A."/>
            <person name="Schein J."/>
            <person name="Sterck L."/>
            <person name="Aerts A."/>
            <person name="Bhalerao R.R."/>
            <person name="Bhalerao R.P."/>
            <person name="Blaudez D."/>
            <person name="Boerjan W."/>
            <person name="Brun A."/>
            <person name="Brunner A."/>
            <person name="Busov V."/>
            <person name="Campbell M."/>
            <person name="Carlson J."/>
            <person name="Chalot M."/>
            <person name="Chapman J."/>
            <person name="Chen G.L."/>
            <person name="Cooper D."/>
            <person name="Coutinho P.M."/>
            <person name="Couturier J."/>
            <person name="Covert S."/>
            <person name="Cronk Q."/>
            <person name="Cunningham R."/>
            <person name="Davis J."/>
            <person name="Degroeve S."/>
            <person name="Dejardin A."/>
            <person name="Depamphilis C."/>
            <person name="Detter J."/>
            <person name="Dirks B."/>
            <person name="Dubchak I."/>
            <person name="Duplessis S."/>
            <person name="Ehlting J."/>
            <person name="Ellis B."/>
            <person name="Gendler K."/>
            <person name="Goodstein D."/>
            <person name="Gribskov M."/>
            <person name="Grimwood J."/>
            <person name="Groover A."/>
            <person name="Gunter L."/>
            <person name="Hamberger B."/>
            <person name="Heinze B."/>
            <person name="Helariutta Y."/>
            <person name="Henrissat B."/>
            <person name="Holligan D."/>
            <person name="Holt R."/>
            <person name="Huang W."/>
            <person name="Islam-Faridi N."/>
            <person name="Jones S."/>
            <person name="Jones-Rhoades M."/>
            <person name="Jorgensen R."/>
            <person name="Joshi C."/>
            <person name="Kangasjarvi J."/>
            <person name="Karlsson J."/>
            <person name="Kelleher C."/>
            <person name="Kirkpatrick R."/>
            <person name="Kirst M."/>
            <person name="Kohler A."/>
            <person name="Kalluri U."/>
            <person name="Larimer F."/>
            <person name="Leebens-Mack J."/>
            <person name="Leple J.C."/>
            <person name="Locascio P."/>
            <person name="Lou Y."/>
            <person name="Lucas S."/>
            <person name="Martin F."/>
            <person name="Montanini B."/>
            <person name="Napoli C."/>
            <person name="Nelson D.R."/>
            <person name="Nelson C."/>
            <person name="Nieminen K."/>
            <person name="Nilsson O."/>
            <person name="Pereda V."/>
            <person name="Peter G."/>
            <person name="Philippe R."/>
            <person name="Pilate G."/>
            <person name="Poliakov A."/>
            <person name="Razumovskaya J."/>
            <person name="Richardson P."/>
            <person name="Rinaldi C."/>
            <person name="Ritland K."/>
            <person name="Rouze P."/>
            <person name="Ryaboy D."/>
            <person name="Schmutz J."/>
            <person name="Schrader J."/>
            <person name="Segerman B."/>
            <person name="Shin H."/>
            <person name="Siddiqui A."/>
            <person name="Sterky F."/>
            <person name="Terry A."/>
            <person name="Tsai C.J."/>
            <person name="Uberbacher E."/>
            <person name="Unneberg P."/>
            <person name="Vahala J."/>
            <person name="Wall K."/>
            <person name="Wessler S."/>
            <person name="Yang G."/>
            <person name="Yin T."/>
            <person name="Douglas C."/>
            <person name="Marra M."/>
            <person name="Sandberg G."/>
            <person name="Van de Peer Y."/>
            <person name="Rokhsar D."/>
        </authorList>
    </citation>
    <scope>NUCLEOTIDE SEQUENCE [LARGE SCALE GENOMIC DNA]</scope>
    <source>
        <strain evidence="3">cv. Nisqually</strain>
    </source>
</reference>
<dbReference type="EMBL" id="CM009301">
    <property type="protein sequence ID" value="PNT10751.1"/>
    <property type="molecule type" value="Genomic_DNA"/>
</dbReference>
<feature type="region of interest" description="Disordered" evidence="1">
    <location>
        <begin position="33"/>
        <end position="53"/>
    </location>
</feature>
<keyword evidence="3" id="KW-1185">Reference proteome</keyword>
<dbReference type="Proteomes" id="UP000006729">
    <property type="component" value="Chromosome 12"/>
</dbReference>
<organism evidence="2 3">
    <name type="scientific">Populus trichocarpa</name>
    <name type="common">Western balsam poplar</name>
    <name type="synonym">Populus balsamifera subsp. trichocarpa</name>
    <dbReference type="NCBI Taxonomy" id="3694"/>
    <lineage>
        <taxon>Eukaryota</taxon>
        <taxon>Viridiplantae</taxon>
        <taxon>Streptophyta</taxon>
        <taxon>Embryophyta</taxon>
        <taxon>Tracheophyta</taxon>
        <taxon>Spermatophyta</taxon>
        <taxon>Magnoliopsida</taxon>
        <taxon>eudicotyledons</taxon>
        <taxon>Gunneridae</taxon>
        <taxon>Pentapetalae</taxon>
        <taxon>rosids</taxon>
        <taxon>fabids</taxon>
        <taxon>Malpighiales</taxon>
        <taxon>Salicaceae</taxon>
        <taxon>Saliceae</taxon>
        <taxon>Populus</taxon>
    </lineage>
</organism>
<evidence type="ECO:0000256" key="1">
    <source>
        <dbReference type="SAM" id="MobiDB-lite"/>
    </source>
</evidence>
<dbReference type="AlphaFoldDB" id="A0A2K1YCI8"/>
<dbReference type="InParanoid" id="A0A2K1YCI8"/>
<sequence>MKQYLLIWHCWLGGQYCGPFLLTYSPLQPCVERERGEGRGGRKSVSIAVRKDQNSPLNTPSMTQYSRVGKERVHLQKWRGGVTRVPLPKTCMARAFFCDL</sequence>
<name>A0A2K1YCI8_POPTR</name>
<accession>A0A2K1YCI8</accession>
<evidence type="ECO:0000313" key="3">
    <source>
        <dbReference type="Proteomes" id="UP000006729"/>
    </source>
</evidence>
<evidence type="ECO:0000313" key="2">
    <source>
        <dbReference type="EMBL" id="PNT10751.1"/>
    </source>
</evidence>
<protein>
    <submittedName>
        <fullName evidence="2">Uncharacterized protein</fullName>
    </submittedName>
</protein>
<proteinExistence type="predicted"/>
<gene>
    <name evidence="2" type="ORF">POPTR_012G121600</name>
</gene>